<reference evidence="1" key="1">
    <citation type="journal article" date="2020" name="Nature">
        <title>Giant virus diversity and host interactions through global metagenomics.</title>
        <authorList>
            <person name="Schulz F."/>
            <person name="Roux S."/>
            <person name="Paez-Espino D."/>
            <person name="Jungbluth S."/>
            <person name="Walsh D.A."/>
            <person name="Denef V.J."/>
            <person name="McMahon K.D."/>
            <person name="Konstantinidis K.T."/>
            <person name="Eloe-Fadrosh E.A."/>
            <person name="Kyrpides N.C."/>
            <person name="Woyke T."/>
        </authorList>
    </citation>
    <scope>NUCLEOTIDE SEQUENCE</scope>
    <source>
        <strain evidence="1">GVMAG-S-ERX555943-30</strain>
    </source>
</reference>
<evidence type="ECO:0000313" key="1">
    <source>
        <dbReference type="EMBL" id="QHS83491.1"/>
    </source>
</evidence>
<protein>
    <submittedName>
        <fullName evidence="1">Uncharacterized protein</fullName>
    </submittedName>
</protein>
<dbReference type="EMBL" id="MN738758">
    <property type="protein sequence ID" value="QHS83491.1"/>
    <property type="molecule type" value="Genomic_DNA"/>
</dbReference>
<dbReference type="AlphaFoldDB" id="A0A6C0AW37"/>
<sequence>MNGTLLLICYIALYQAQKYLLPNGTIWSLFKHVQKNTPSIIPFELEHSEQEAFFNKPTLNTIKNPYKHITLWYNILFQ</sequence>
<organism evidence="1">
    <name type="scientific">viral metagenome</name>
    <dbReference type="NCBI Taxonomy" id="1070528"/>
    <lineage>
        <taxon>unclassified sequences</taxon>
        <taxon>metagenomes</taxon>
        <taxon>organismal metagenomes</taxon>
    </lineage>
</organism>
<accession>A0A6C0AW37</accession>
<proteinExistence type="predicted"/>
<name>A0A6C0AW37_9ZZZZ</name>